<evidence type="ECO:0000313" key="7">
    <source>
        <dbReference type="Proteomes" id="UP000000305"/>
    </source>
</evidence>
<name>E9FT91_DAPPU</name>
<dbReference type="PANTHER" id="PTHR12425">
    <property type="entry name" value="SYNEMBRYN"/>
    <property type="match status" value="1"/>
</dbReference>
<gene>
    <name evidence="6" type="ORF">DAPPUDRAFT_303011</name>
</gene>
<keyword evidence="4" id="KW-0344">Guanine-nucleotide releasing factor</keyword>
<keyword evidence="5" id="KW-0143">Chaperone</keyword>
<dbReference type="FunCoup" id="E9FT91">
    <property type="interactions" value="1598"/>
</dbReference>
<dbReference type="PRINTS" id="PR01802">
    <property type="entry name" value="SYNEMBRYN"/>
</dbReference>
<sequence>MDFVNVIKSRDGSKIQQILEEFITQNAKSFTFQSMDTCSIQTEVWNSLFELLKDEEFSSCHSHCLQILKILSRDQQHLDKIVKDSFINLLVEKANLSLQQKSTNLPEQFVGILEAQKCIFNLVFSHLKSRTLVSETHIAEAILLRLSVEKSSNIPHDVLLFDLKILFLLTALCSDCRPTLRYSLHGIKHLTKYLEQCCTVHGLDHLDTAELCCECLKIIFNLLLSNEKSIDLPNEDYDDLQLQRDLMKIIRQFLLANLNALAKKEELKSHAINLLTSMSFESYEELIPACANSEDCFQGCDITALVVLLEFLEERLGKPIRVLQEELLPVLSVLIQFSRTNRIARKFIRSRVLPPLRDVMHRPEEGDTIRSKLCRLMTSPVTQVEFLVAEFLFVLCKENVSRLIKYTGYGNAAGLLAHRGLMMGHPPSHVSAYSSDSEDSGTEEYKQVEHSINPVTGSYEPQRPNPLENMSEEQKEYEAVKLVNMIDQLQRKGIIQPARVGEDGKPRAIEHVMELQKD</sequence>
<dbReference type="FunFam" id="1.25.10.10:FF:001566">
    <property type="entry name" value="Uncharacterized protein"/>
    <property type="match status" value="1"/>
</dbReference>
<dbReference type="InterPro" id="IPR019318">
    <property type="entry name" value="Gua_nucleotide_exch_fac_Ric8"/>
</dbReference>
<dbReference type="InterPro" id="IPR011989">
    <property type="entry name" value="ARM-like"/>
</dbReference>
<evidence type="ECO:0000256" key="2">
    <source>
        <dbReference type="ARBA" id="ARBA00009049"/>
    </source>
</evidence>
<dbReference type="InParanoid" id="E9FT91"/>
<reference evidence="6 7" key="1">
    <citation type="journal article" date="2011" name="Science">
        <title>The ecoresponsive genome of Daphnia pulex.</title>
        <authorList>
            <person name="Colbourne J.K."/>
            <person name="Pfrender M.E."/>
            <person name="Gilbert D."/>
            <person name="Thomas W.K."/>
            <person name="Tucker A."/>
            <person name="Oakley T.H."/>
            <person name="Tokishita S."/>
            <person name="Aerts A."/>
            <person name="Arnold G.J."/>
            <person name="Basu M.K."/>
            <person name="Bauer D.J."/>
            <person name="Caceres C.E."/>
            <person name="Carmel L."/>
            <person name="Casola C."/>
            <person name="Choi J.H."/>
            <person name="Detter J.C."/>
            <person name="Dong Q."/>
            <person name="Dusheyko S."/>
            <person name="Eads B.D."/>
            <person name="Frohlich T."/>
            <person name="Geiler-Samerotte K.A."/>
            <person name="Gerlach D."/>
            <person name="Hatcher P."/>
            <person name="Jogdeo S."/>
            <person name="Krijgsveld J."/>
            <person name="Kriventseva E.V."/>
            <person name="Kultz D."/>
            <person name="Laforsch C."/>
            <person name="Lindquist E."/>
            <person name="Lopez J."/>
            <person name="Manak J.R."/>
            <person name="Muller J."/>
            <person name="Pangilinan J."/>
            <person name="Patwardhan R.P."/>
            <person name="Pitluck S."/>
            <person name="Pritham E.J."/>
            <person name="Rechtsteiner A."/>
            <person name="Rho M."/>
            <person name="Rogozin I.B."/>
            <person name="Sakarya O."/>
            <person name="Salamov A."/>
            <person name="Schaack S."/>
            <person name="Shapiro H."/>
            <person name="Shiga Y."/>
            <person name="Skalitzky C."/>
            <person name="Smith Z."/>
            <person name="Souvorov A."/>
            <person name="Sung W."/>
            <person name="Tang Z."/>
            <person name="Tsuchiya D."/>
            <person name="Tu H."/>
            <person name="Vos H."/>
            <person name="Wang M."/>
            <person name="Wolf Y.I."/>
            <person name="Yamagata H."/>
            <person name="Yamada T."/>
            <person name="Ye Y."/>
            <person name="Shaw J.R."/>
            <person name="Andrews J."/>
            <person name="Crease T.J."/>
            <person name="Tang H."/>
            <person name="Lucas S.M."/>
            <person name="Robertson H.M."/>
            <person name="Bork P."/>
            <person name="Koonin E.V."/>
            <person name="Zdobnov E.M."/>
            <person name="Grigoriev I.V."/>
            <person name="Lynch M."/>
            <person name="Boore J.L."/>
        </authorList>
    </citation>
    <scope>NUCLEOTIDE SEQUENCE [LARGE SCALE GENOMIC DNA]</scope>
</reference>
<dbReference type="GO" id="GO:0001965">
    <property type="term" value="F:G-protein alpha-subunit binding"/>
    <property type="evidence" value="ECO:0000318"/>
    <property type="project" value="GO_Central"/>
</dbReference>
<organism evidence="6 7">
    <name type="scientific">Daphnia pulex</name>
    <name type="common">Water flea</name>
    <dbReference type="NCBI Taxonomy" id="6669"/>
    <lineage>
        <taxon>Eukaryota</taxon>
        <taxon>Metazoa</taxon>
        <taxon>Ecdysozoa</taxon>
        <taxon>Arthropoda</taxon>
        <taxon>Crustacea</taxon>
        <taxon>Branchiopoda</taxon>
        <taxon>Diplostraca</taxon>
        <taxon>Cladocera</taxon>
        <taxon>Anomopoda</taxon>
        <taxon>Daphniidae</taxon>
        <taxon>Daphnia</taxon>
    </lineage>
</organism>
<protein>
    <recommendedName>
        <fullName evidence="8">Synembryn-A</fullName>
    </recommendedName>
</protein>
<dbReference type="GO" id="GO:0005085">
    <property type="term" value="F:guanyl-nucleotide exchange factor activity"/>
    <property type="evidence" value="ECO:0000318"/>
    <property type="project" value="GO_Central"/>
</dbReference>
<dbReference type="PANTHER" id="PTHR12425:SF5">
    <property type="entry name" value="SYNEMBRYN"/>
    <property type="match status" value="1"/>
</dbReference>
<accession>E9FT91</accession>
<dbReference type="GO" id="GO:0005737">
    <property type="term" value="C:cytoplasm"/>
    <property type="evidence" value="ECO:0000318"/>
    <property type="project" value="GO_Central"/>
</dbReference>
<dbReference type="OrthoDB" id="5585685at2759"/>
<dbReference type="HOGENOM" id="CLU_018602_1_0_1"/>
<dbReference type="GO" id="GO:0007186">
    <property type="term" value="P:G protein-coupled receptor signaling pathway"/>
    <property type="evidence" value="ECO:0000318"/>
    <property type="project" value="GO_Central"/>
</dbReference>
<dbReference type="Gene3D" id="1.25.10.10">
    <property type="entry name" value="Leucine-rich Repeat Variant"/>
    <property type="match status" value="1"/>
</dbReference>
<dbReference type="GO" id="GO:0005938">
    <property type="term" value="C:cell cortex"/>
    <property type="evidence" value="ECO:0007669"/>
    <property type="project" value="UniProtKB-SubCell"/>
</dbReference>
<dbReference type="OMA" id="NADPIFT"/>
<evidence type="ECO:0008006" key="8">
    <source>
        <dbReference type="Google" id="ProtNLM"/>
    </source>
</evidence>
<evidence type="ECO:0000256" key="1">
    <source>
        <dbReference type="ARBA" id="ARBA00004544"/>
    </source>
</evidence>
<evidence type="ECO:0000313" key="6">
    <source>
        <dbReference type="EMBL" id="EFX89689.1"/>
    </source>
</evidence>
<evidence type="ECO:0000256" key="3">
    <source>
        <dbReference type="ARBA" id="ARBA00022490"/>
    </source>
</evidence>
<dbReference type="eggNOG" id="KOG4464">
    <property type="taxonomic scope" value="Eukaryota"/>
</dbReference>
<evidence type="ECO:0000256" key="4">
    <source>
        <dbReference type="ARBA" id="ARBA00022658"/>
    </source>
</evidence>
<keyword evidence="3" id="KW-0963">Cytoplasm</keyword>
<dbReference type="EMBL" id="GL732524">
    <property type="protein sequence ID" value="EFX89689.1"/>
    <property type="molecule type" value="Genomic_DNA"/>
</dbReference>
<dbReference type="AlphaFoldDB" id="E9FT91"/>
<comment type="subcellular location">
    <subcellularLocation>
        <location evidence="1">Cytoplasm</location>
        <location evidence="1">Cell cortex</location>
    </subcellularLocation>
</comment>
<proteinExistence type="inferred from homology"/>
<comment type="similarity">
    <text evidence="2">Belongs to the synembryn family.</text>
</comment>
<keyword evidence="7" id="KW-1185">Reference proteome</keyword>
<dbReference type="PhylomeDB" id="E9FT91"/>
<dbReference type="STRING" id="6669.E9FT91"/>
<dbReference type="SUPFAM" id="SSF48371">
    <property type="entry name" value="ARM repeat"/>
    <property type="match status" value="1"/>
</dbReference>
<dbReference type="Proteomes" id="UP000000305">
    <property type="component" value="Unassembled WGS sequence"/>
</dbReference>
<dbReference type="KEGG" id="dpx:DAPPUDRAFT_303011"/>
<dbReference type="Pfam" id="PF10165">
    <property type="entry name" value="Ric8"/>
    <property type="match status" value="1"/>
</dbReference>
<dbReference type="InterPro" id="IPR008376">
    <property type="entry name" value="Chaperone_Ric-8_A/B"/>
</dbReference>
<dbReference type="InterPro" id="IPR016024">
    <property type="entry name" value="ARM-type_fold"/>
</dbReference>
<evidence type="ECO:0000256" key="5">
    <source>
        <dbReference type="ARBA" id="ARBA00023186"/>
    </source>
</evidence>